<organism evidence="1 2">
    <name type="scientific">Sunxiuqinia elliptica</name>
    <dbReference type="NCBI Taxonomy" id="655355"/>
    <lineage>
        <taxon>Bacteria</taxon>
        <taxon>Pseudomonadati</taxon>
        <taxon>Bacteroidota</taxon>
        <taxon>Bacteroidia</taxon>
        <taxon>Marinilabiliales</taxon>
        <taxon>Prolixibacteraceae</taxon>
        <taxon>Sunxiuqinia</taxon>
    </lineage>
</organism>
<dbReference type="RefSeq" id="WP_093918206.1">
    <property type="nucleotide sequence ID" value="NZ_FONW01000001.1"/>
</dbReference>
<dbReference type="InterPro" id="IPR058532">
    <property type="entry name" value="YjbR/MT2646/Rv2570-like"/>
</dbReference>
<dbReference type="AlphaFoldDB" id="A0A1I2BR16"/>
<dbReference type="STRING" id="655355.SAMN05216283_101468"/>
<evidence type="ECO:0000313" key="2">
    <source>
        <dbReference type="Proteomes" id="UP000198964"/>
    </source>
</evidence>
<dbReference type="EMBL" id="FONW01000001">
    <property type="protein sequence ID" value="SFE57690.1"/>
    <property type="molecule type" value="Genomic_DNA"/>
</dbReference>
<dbReference type="SUPFAM" id="SSF142906">
    <property type="entry name" value="YjbR-like"/>
    <property type="match status" value="1"/>
</dbReference>
<protein>
    <submittedName>
        <fullName evidence="1">Predicted DNA-binding protein, MmcQ/YjbR family</fullName>
    </submittedName>
</protein>
<evidence type="ECO:0000313" key="1">
    <source>
        <dbReference type="EMBL" id="SFE57690.1"/>
    </source>
</evidence>
<dbReference type="GO" id="GO:0003677">
    <property type="term" value="F:DNA binding"/>
    <property type="evidence" value="ECO:0007669"/>
    <property type="project" value="UniProtKB-KW"/>
</dbReference>
<keyword evidence="1" id="KW-0238">DNA-binding</keyword>
<proteinExistence type="predicted"/>
<keyword evidence="2" id="KW-1185">Reference proteome</keyword>
<sequence>MNIEELRAYCIAKPGVTEDFPFDETTLVFKVMDKMFALTDLEGPLSMNLKCDPELALELREKHACVLPGYHMHKKHWNTITIDGSVSDQQLKEWIDHSYQLVVNKLPKKQQAQLNEL</sequence>
<reference evidence="1 2" key="1">
    <citation type="submission" date="2016-10" db="EMBL/GenBank/DDBJ databases">
        <authorList>
            <person name="de Groot N.N."/>
        </authorList>
    </citation>
    <scope>NUCLEOTIDE SEQUENCE [LARGE SCALE GENOMIC DNA]</scope>
    <source>
        <strain evidence="1 2">CGMCC 1.9156</strain>
    </source>
</reference>
<gene>
    <name evidence="1" type="ORF">SAMN05216283_101468</name>
</gene>
<dbReference type="InterPro" id="IPR038056">
    <property type="entry name" value="YjbR-like_sf"/>
</dbReference>
<name>A0A1I2BR16_9BACT</name>
<dbReference type="Pfam" id="PF04237">
    <property type="entry name" value="YjbR"/>
    <property type="match status" value="1"/>
</dbReference>
<dbReference type="InterPro" id="IPR007351">
    <property type="entry name" value="YjbR"/>
</dbReference>
<dbReference type="PANTHER" id="PTHR35145:SF1">
    <property type="entry name" value="CYTOPLASMIC PROTEIN"/>
    <property type="match status" value="1"/>
</dbReference>
<accession>A0A1I2BR16</accession>
<dbReference type="PANTHER" id="PTHR35145">
    <property type="entry name" value="CYTOPLASMIC PROTEIN-RELATED"/>
    <property type="match status" value="1"/>
</dbReference>
<dbReference type="Gene3D" id="3.90.1150.30">
    <property type="match status" value="1"/>
</dbReference>
<dbReference type="Proteomes" id="UP000198964">
    <property type="component" value="Unassembled WGS sequence"/>
</dbReference>